<dbReference type="Pfam" id="PF01225">
    <property type="entry name" value="Mur_ligase"/>
    <property type="match status" value="1"/>
</dbReference>
<keyword evidence="3" id="KW-0547">Nucleotide-binding</keyword>
<evidence type="ECO:0000256" key="3">
    <source>
        <dbReference type="ARBA" id="ARBA00022741"/>
    </source>
</evidence>
<dbReference type="Gene3D" id="3.90.190.20">
    <property type="entry name" value="Mur ligase, C-terminal domain"/>
    <property type="match status" value="1"/>
</dbReference>
<reference evidence="12 13" key="1">
    <citation type="journal article" date="2016" name="Nat. Commun.">
        <title>Thousands of microbial genomes shed light on interconnected biogeochemical processes in an aquifer system.</title>
        <authorList>
            <person name="Anantharaman K."/>
            <person name="Brown C.T."/>
            <person name="Hug L.A."/>
            <person name="Sharon I."/>
            <person name="Castelle C.J."/>
            <person name="Probst A.J."/>
            <person name="Thomas B.C."/>
            <person name="Singh A."/>
            <person name="Wilkins M.J."/>
            <person name="Karaoz U."/>
            <person name="Brodie E.L."/>
            <person name="Williams K.H."/>
            <person name="Hubbard S.S."/>
            <person name="Banfield J.F."/>
        </authorList>
    </citation>
    <scope>NUCLEOTIDE SEQUENCE [LARGE SCALE GENOMIC DNA]</scope>
</reference>
<dbReference type="InterPro" id="IPR004101">
    <property type="entry name" value="Mur_ligase_C"/>
</dbReference>
<keyword evidence="5" id="KW-0133">Cell shape</keyword>
<dbReference type="STRING" id="1802114.A2719_03085"/>
<dbReference type="GO" id="GO:0071555">
    <property type="term" value="P:cell wall organization"/>
    <property type="evidence" value="ECO:0007669"/>
    <property type="project" value="UniProtKB-KW"/>
</dbReference>
<evidence type="ECO:0008006" key="14">
    <source>
        <dbReference type="Google" id="ProtNLM"/>
    </source>
</evidence>
<feature type="domain" description="Mur ligase N-terminal catalytic" evidence="9">
    <location>
        <begin position="10"/>
        <end position="106"/>
    </location>
</feature>
<keyword evidence="7" id="KW-0131">Cell cycle</keyword>
<dbReference type="GO" id="GO:0051301">
    <property type="term" value="P:cell division"/>
    <property type="evidence" value="ECO:0007669"/>
    <property type="project" value="UniProtKB-KW"/>
</dbReference>
<dbReference type="AlphaFoldDB" id="A0A1G2G235"/>
<dbReference type="Pfam" id="PF02875">
    <property type="entry name" value="Mur_ligase_C"/>
    <property type="match status" value="1"/>
</dbReference>
<evidence type="ECO:0000256" key="4">
    <source>
        <dbReference type="ARBA" id="ARBA00022840"/>
    </source>
</evidence>
<dbReference type="InterPro" id="IPR050061">
    <property type="entry name" value="MurCDEF_pg_biosynth"/>
</dbReference>
<protein>
    <recommendedName>
        <fullName evidence="14">UDP-N-acetylmuramate--L-alanine ligase</fullName>
    </recommendedName>
</protein>
<keyword evidence="8" id="KW-0961">Cell wall biogenesis/degradation</keyword>
<evidence type="ECO:0000256" key="7">
    <source>
        <dbReference type="ARBA" id="ARBA00023306"/>
    </source>
</evidence>
<dbReference type="SUPFAM" id="SSF53244">
    <property type="entry name" value="MurD-like peptide ligases, peptide-binding domain"/>
    <property type="match status" value="1"/>
</dbReference>
<keyword evidence="2" id="KW-0132">Cell division</keyword>
<organism evidence="12 13">
    <name type="scientific">Candidatus Ryanbacteria bacterium RIFCSPHIGHO2_01_FULL_45_22</name>
    <dbReference type="NCBI Taxonomy" id="1802114"/>
    <lineage>
        <taxon>Bacteria</taxon>
        <taxon>Candidatus Ryaniibacteriota</taxon>
    </lineage>
</organism>
<evidence type="ECO:0000256" key="8">
    <source>
        <dbReference type="ARBA" id="ARBA00023316"/>
    </source>
</evidence>
<evidence type="ECO:0000256" key="1">
    <source>
        <dbReference type="ARBA" id="ARBA00022598"/>
    </source>
</evidence>
<dbReference type="GO" id="GO:0005524">
    <property type="term" value="F:ATP binding"/>
    <property type="evidence" value="ECO:0007669"/>
    <property type="project" value="UniProtKB-KW"/>
</dbReference>
<comment type="caution">
    <text evidence="12">The sequence shown here is derived from an EMBL/GenBank/DDBJ whole genome shotgun (WGS) entry which is preliminary data.</text>
</comment>
<dbReference type="Gene3D" id="3.40.50.720">
    <property type="entry name" value="NAD(P)-binding Rossmann-like Domain"/>
    <property type="match status" value="1"/>
</dbReference>
<dbReference type="GO" id="GO:0016881">
    <property type="term" value="F:acid-amino acid ligase activity"/>
    <property type="evidence" value="ECO:0007669"/>
    <property type="project" value="InterPro"/>
</dbReference>
<gene>
    <name evidence="12" type="ORF">A2719_03085</name>
</gene>
<dbReference type="Pfam" id="PF08245">
    <property type="entry name" value="Mur_ligase_M"/>
    <property type="match status" value="1"/>
</dbReference>
<dbReference type="EMBL" id="MHNK01000010">
    <property type="protein sequence ID" value="OGZ43921.1"/>
    <property type="molecule type" value="Genomic_DNA"/>
</dbReference>
<feature type="domain" description="Mur ligase central" evidence="11">
    <location>
        <begin position="115"/>
        <end position="242"/>
    </location>
</feature>
<dbReference type="SUPFAM" id="SSF53623">
    <property type="entry name" value="MurD-like peptide ligases, catalytic domain"/>
    <property type="match status" value="1"/>
</dbReference>
<dbReference type="InterPro" id="IPR036615">
    <property type="entry name" value="Mur_ligase_C_dom_sf"/>
</dbReference>
<name>A0A1G2G235_9BACT</name>
<dbReference type="GO" id="GO:0008360">
    <property type="term" value="P:regulation of cell shape"/>
    <property type="evidence" value="ECO:0007669"/>
    <property type="project" value="UniProtKB-KW"/>
</dbReference>
<accession>A0A1G2G235</accession>
<evidence type="ECO:0000259" key="9">
    <source>
        <dbReference type="Pfam" id="PF01225"/>
    </source>
</evidence>
<dbReference type="InterPro" id="IPR036565">
    <property type="entry name" value="Mur-like_cat_sf"/>
</dbReference>
<keyword evidence="4" id="KW-0067">ATP-binding</keyword>
<evidence type="ECO:0000313" key="12">
    <source>
        <dbReference type="EMBL" id="OGZ43921.1"/>
    </source>
</evidence>
<evidence type="ECO:0000259" key="10">
    <source>
        <dbReference type="Pfam" id="PF02875"/>
    </source>
</evidence>
<dbReference type="InterPro" id="IPR013221">
    <property type="entry name" value="Mur_ligase_cen"/>
</dbReference>
<dbReference type="Proteomes" id="UP000177480">
    <property type="component" value="Unassembled WGS sequence"/>
</dbReference>
<keyword evidence="6" id="KW-0573">Peptidoglycan synthesis</keyword>
<dbReference type="Gene3D" id="3.40.1190.10">
    <property type="entry name" value="Mur-like, catalytic domain"/>
    <property type="match status" value="1"/>
</dbReference>
<dbReference type="PANTHER" id="PTHR43445:SF3">
    <property type="entry name" value="UDP-N-ACETYLMURAMATE--L-ALANINE LIGASE"/>
    <property type="match status" value="1"/>
</dbReference>
<evidence type="ECO:0000256" key="5">
    <source>
        <dbReference type="ARBA" id="ARBA00022960"/>
    </source>
</evidence>
<evidence type="ECO:0000259" key="11">
    <source>
        <dbReference type="Pfam" id="PF08245"/>
    </source>
</evidence>
<sequence length="427" mass="47989">MKQHILDYKTIHMVGIKGQGMAALCELLVAQGKHVTGSDTTEPFSTDSVLRKLGIRVRRFQKKNITKSIDVVVRSSAYGDSHVEIATARKKGIPVMNYSDAVAELFTIKRGILIVGTHGKTTTTALIGLMLEDAGLDPTVLVGATVRRWQKNARVGQGSWMVAEGDEYQNKFLKLRPEILVLTSIEHDHPDFFKTKKEYEDAFRKLVSYLPQNGLLIGEKHLKGILKKIPCNVVWYGIARKGEGRHMELNKAAALCVAKYLGISALKARQSLNAYEGTSRRMEFYTSPTASTIVIDDYAHHPTEIRTTLAAVRRQYPKHRITALFQPHTYSRTHALLNDFARAFKDVDEVVLLPIYSSARERKEDFPTDLLPRLRDGIMRREKKSLVHILSFPEAIMYGKRLSFTPKQHVIITLGAGNGWKIAKAVA</sequence>
<evidence type="ECO:0000256" key="2">
    <source>
        <dbReference type="ARBA" id="ARBA00022618"/>
    </source>
</evidence>
<dbReference type="InterPro" id="IPR000713">
    <property type="entry name" value="Mur_ligase_N"/>
</dbReference>
<dbReference type="GO" id="GO:0009252">
    <property type="term" value="P:peptidoglycan biosynthetic process"/>
    <property type="evidence" value="ECO:0007669"/>
    <property type="project" value="UniProtKB-KW"/>
</dbReference>
<proteinExistence type="predicted"/>
<evidence type="ECO:0000256" key="6">
    <source>
        <dbReference type="ARBA" id="ARBA00022984"/>
    </source>
</evidence>
<evidence type="ECO:0000313" key="13">
    <source>
        <dbReference type="Proteomes" id="UP000177480"/>
    </source>
</evidence>
<feature type="domain" description="Mur ligase C-terminal" evidence="10">
    <location>
        <begin position="280"/>
        <end position="416"/>
    </location>
</feature>
<keyword evidence="1" id="KW-0436">Ligase</keyword>
<dbReference type="PANTHER" id="PTHR43445">
    <property type="entry name" value="UDP-N-ACETYLMURAMATE--L-ALANINE LIGASE-RELATED"/>
    <property type="match status" value="1"/>
</dbReference>
<dbReference type="SUPFAM" id="SSF51984">
    <property type="entry name" value="MurCD N-terminal domain"/>
    <property type="match status" value="1"/>
</dbReference>